<keyword evidence="7" id="KW-1185">Reference proteome</keyword>
<reference evidence="7" key="1">
    <citation type="journal article" date="2019" name="Int. J. Syst. Evol. Microbiol.">
        <title>The Global Catalogue of Microorganisms (GCM) 10K type strain sequencing project: providing services to taxonomists for standard genome sequencing and annotation.</title>
        <authorList>
            <consortium name="The Broad Institute Genomics Platform"/>
            <consortium name="The Broad Institute Genome Sequencing Center for Infectious Disease"/>
            <person name="Wu L."/>
            <person name="Ma J."/>
        </authorList>
    </citation>
    <scope>NUCLEOTIDE SEQUENCE [LARGE SCALE GENOMIC DNA]</scope>
    <source>
        <strain evidence="7">CGMCC 1.16026</strain>
    </source>
</reference>
<evidence type="ECO:0000259" key="5">
    <source>
        <dbReference type="Pfam" id="PF25183"/>
    </source>
</evidence>
<organism evidence="6 7">
    <name type="scientific">Granulicella cerasi</name>
    <dbReference type="NCBI Taxonomy" id="741063"/>
    <lineage>
        <taxon>Bacteria</taxon>
        <taxon>Pseudomonadati</taxon>
        <taxon>Acidobacteriota</taxon>
        <taxon>Terriglobia</taxon>
        <taxon>Terriglobales</taxon>
        <taxon>Acidobacteriaceae</taxon>
        <taxon>Granulicella</taxon>
    </lineage>
</organism>
<dbReference type="Gene3D" id="2.40.170.20">
    <property type="entry name" value="TonB-dependent receptor, beta-barrel domain"/>
    <property type="match status" value="1"/>
</dbReference>
<dbReference type="RefSeq" id="WP_263370409.1">
    <property type="nucleotide sequence ID" value="NZ_JAGSYD010000001.1"/>
</dbReference>
<keyword evidence="2" id="KW-0472">Membrane</keyword>
<evidence type="ECO:0000256" key="2">
    <source>
        <dbReference type="ARBA" id="ARBA00023136"/>
    </source>
</evidence>
<evidence type="ECO:0000256" key="3">
    <source>
        <dbReference type="ARBA" id="ARBA00023237"/>
    </source>
</evidence>
<dbReference type="InterPro" id="IPR008969">
    <property type="entry name" value="CarboxyPept-like_regulatory"/>
</dbReference>
<keyword evidence="4" id="KW-0732">Signal</keyword>
<protein>
    <submittedName>
        <fullName evidence="6">Carboxypeptidase regulatory-like domain-containing protein</fullName>
    </submittedName>
</protein>
<feature type="signal peptide" evidence="4">
    <location>
        <begin position="1"/>
        <end position="22"/>
    </location>
</feature>
<feature type="domain" description="TonB-dependent transporter Oar-like beta-barrel" evidence="5">
    <location>
        <begin position="278"/>
        <end position="510"/>
    </location>
</feature>
<dbReference type="Pfam" id="PF13620">
    <property type="entry name" value="CarboxypepD_reg"/>
    <property type="match status" value="1"/>
</dbReference>
<dbReference type="Proteomes" id="UP001596391">
    <property type="component" value="Unassembled WGS sequence"/>
</dbReference>
<dbReference type="SUPFAM" id="SSF49464">
    <property type="entry name" value="Carboxypeptidase regulatory domain-like"/>
    <property type="match status" value="1"/>
</dbReference>
<feature type="chain" id="PRO_5047461755" evidence="4">
    <location>
        <begin position="23"/>
        <end position="896"/>
    </location>
</feature>
<dbReference type="InterPro" id="IPR057601">
    <property type="entry name" value="Oar-like_b-barrel"/>
</dbReference>
<dbReference type="InterPro" id="IPR036942">
    <property type="entry name" value="Beta-barrel_TonB_sf"/>
</dbReference>
<gene>
    <name evidence="6" type="ORF">ACFQBQ_14435</name>
</gene>
<evidence type="ECO:0000256" key="1">
    <source>
        <dbReference type="ARBA" id="ARBA00004442"/>
    </source>
</evidence>
<dbReference type="SUPFAM" id="SSF56935">
    <property type="entry name" value="Porins"/>
    <property type="match status" value="1"/>
</dbReference>
<sequence length="896" mass="97474">MRFTLALLSLLIPVASSSLAPAQTTCTKLAGTVVDSTEALIPDARVVLDEHTSKTTDSAGRFLFPCVASGKHSFTASAEGFSSFTVKLTTPFTQDLHLKLVPATEASVTVDADEDLMQVTAPGGVNGMTVSGKMLQSLADDPDDLQRQLQQLGAMSGGIPSKTHISVDGFQDDAQLPPKDSIAFISVNPDLFSAEYREPPFGDGGRVEIYTKPGAKAFHGSLFGTNSSSWMNAKDPFAPTTGKLGKQRYGFDLSGPIRKKGSSFSLSLEHRQIDQLAVVNAITLDTAGNQQATIYNVPTPKSLWEASGRADFQISPKDFLFLTYSANANDTANSGVGGSSLRETGYDDSWLDQTVRGSNVTTFSEHLMHESRLAFEWYSETYTPNSLAPSVQVSGFFTGGGSTYGPSIQHRSRMEYDDDVVLTTKQHSIKAGIQYFWIHRNSLLYTNFNGIYTYASAAQYLAQQPQSFSNVAGNPNVIIDQTRLVAFFQDTMKLKPNLTFSYGLRYFLESDPATYRNFAPRLGVAWSPDKKQTWHLDAHFGVFNGQYNADETEELHRLDGIQRVSNLVYNPTYGNPLAGATSIHTLRTTQPGLGPGSYIMGAVGVAKDLPKGFNVNVQEVQIRMFNMARTVNINSPTDSNPYGARPLMPNTNILQVQPSAEGIGHGEVLVISNFKNKRAQGVIGAVHIDIRDSNNDSTFFQPQSAYSNAGEIVQRTNQGSWQIFGQGNVNLPLKIALSMDGYMQGKQRYDLSTGSDNNGDGNYNDRPQYAAPGAVVDNVNVFRTKFGVLTNNGPIVNGVPLRPVTRNLGTIPWNVHLDANLQRSFALTHNPKATHPQSLTVNVRSANFLNYTNVQSVNSVLVSNGNTAAPGLNSQFGAPITADNGRRIEFGARYSF</sequence>
<evidence type="ECO:0000313" key="6">
    <source>
        <dbReference type="EMBL" id="MFC6646760.1"/>
    </source>
</evidence>
<accession>A0ABW1ZEA8</accession>
<comment type="subcellular location">
    <subcellularLocation>
        <location evidence="1">Cell outer membrane</location>
    </subcellularLocation>
</comment>
<dbReference type="Pfam" id="PF25183">
    <property type="entry name" value="OMP_b-brl_4"/>
    <property type="match status" value="1"/>
</dbReference>
<dbReference type="EMBL" id="JBHSWI010000001">
    <property type="protein sequence ID" value="MFC6646760.1"/>
    <property type="molecule type" value="Genomic_DNA"/>
</dbReference>
<comment type="caution">
    <text evidence="6">The sequence shown here is derived from an EMBL/GenBank/DDBJ whole genome shotgun (WGS) entry which is preliminary data.</text>
</comment>
<name>A0ABW1ZEA8_9BACT</name>
<evidence type="ECO:0000313" key="7">
    <source>
        <dbReference type="Proteomes" id="UP001596391"/>
    </source>
</evidence>
<evidence type="ECO:0000256" key="4">
    <source>
        <dbReference type="SAM" id="SignalP"/>
    </source>
</evidence>
<proteinExistence type="predicted"/>
<keyword evidence="3" id="KW-0998">Cell outer membrane</keyword>
<dbReference type="Gene3D" id="2.60.40.1120">
    <property type="entry name" value="Carboxypeptidase-like, regulatory domain"/>
    <property type="match status" value="1"/>
</dbReference>